<dbReference type="InterPro" id="IPR002048">
    <property type="entry name" value="EF_hand_dom"/>
</dbReference>
<dbReference type="Gene3D" id="1.10.238.10">
    <property type="entry name" value="EF-hand"/>
    <property type="match status" value="1"/>
</dbReference>
<dbReference type="SUPFAM" id="SSF47473">
    <property type="entry name" value="EF-hand"/>
    <property type="match status" value="1"/>
</dbReference>
<dbReference type="GO" id="GO:0005615">
    <property type="term" value="C:extracellular space"/>
    <property type="evidence" value="ECO:0007669"/>
    <property type="project" value="TreeGrafter"/>
</dbReference>
<dbReference type="CDD" id="cd00051">
    <property type="entry name" value="EFh"/>
    <property type="match status" value="1"/>
</dbReference>
<dbReference type="PROSITE" id="PS50222">
    <property type="entry name" value="EF_HAND_2"/>
    <property type="match status" value="1"/>
</dbReference>
<keyword evidence="3" id="KW-1015">Disulfide bond</keyword>
<dbReference type="PROSITE" id="PS00018">
    <property type="entry name" value="EF_HAND_1"/>
    <property type="match status" value="2"/>
</dbReference>
<dbReference type="PANTHER" id="PTHR10913:SF14">
    <property type="entry name" value="FOLLISTATIN-RELATED PROTEIN 5-LIKE PROTEIN"/>
    <property type="match status" value="1"/>
</dbReference>
<dbReference type="PROSITE" id="PS50835">
    <property type="entry name" value="IG_LIKE"/>
    <property type="match status" value="2"/>
</dbReference>
<dbReference type="SMART" id="SM00280">
    <property type="entry name" value="KAZAL"/>
    <property type="match status" value="1"/>
</dbReference>
<evidence type="ECO:0000259" key="8">
    <source>
        <dbReference type="PROSITE" id="PS51465"/>
    </source>
</evidence>
<dbReference type="Gene3D" id="2.60.40.10">
    <property type="entry name" value="Immunoglobulins"/>
    <property type="match status" value="2"/>
</dbReference>
<protein>
    <submittedName>
        <fullName evidence="9">Uncharacterized protein</fullName>
    </submittedName>
</protein>
<dbReference type="AlphaFoldDB" id="A0A8J6H7S6"/>
<comment type="caution">
    <text evidence="9">The sequence shown here is derived from an EMBL/GenBank/DDBJ whole genome shotgun (WGS) entry which is preliminary data.</text>
</comment>
<dbReference type="SUPFAM" id="SSF50969">
    <property type="entry name" value="YVTN repeat-like/Quinoprotein amine dehydrogenase"/>
    <property type="match status" value="1"/>
</dbReference>
<evidence type="ECO:0000259" key="7">
    <source>
        <dbReference type="PROSITE" id="PS50835"/>
    </source>
</evidence>
<evidence type="ECO:0000256" key="4">
    <source>
        <dbReference type="SAM" id="MobiDB-lite"/>
    </source>
</evidence>
<feature type="transmembrane region" description="Helical" evidence="5">
    <location>
        <begin position="1001"/>
        <end position="1028"/>
    </location>
</feature>
<dbReference type="InterPro" id="IPR003598">
    <property type="entry name" value="Ig_sub2"/>
</dbReference>
<dbReference type="InterPro" id="IPR036179">
    <property type="entry name" value="Ig-like_dom_sf"/>
</dbReference>
<dbReference type="SMART" id="SM00408">
    <property type="entry name" value="IGc2"/>
    <property type="match status" value="2"/>
</dbReference>
<dbReference type="Gene3D" id="3.30.60.30">
    <property type="match status" value="1"/>
</dbReference>
<evidence type="ECO:0000256" key="2">
    <source>
        <dbReference type="ARBA" id="ARBA00022837"/>
    </source>
</evidence>
<evidence type="ECO:0000313" key="9">
    <source>
        <dbReference type="EMBL" id="KAH0809296.1"/>
    </source>
</evidence>
<dbReference type="InterPro" id="IPR011044">
    <property type="entry name" value="Quino_amine_DH_bsu"/>
</dbReference>
<dbReference type="InterPro" id="IPR050653">
    <property type="entry name" value="Prot_Inhib_GrowthFact_Antg"/>
</dbReference>
<dbReference type="InterPro" id="IPR018247">
    <property type="entry name" value="EF_Hand_1_Ca_BS"/>
</dbReference>
<dbReference type="GO" id="GO:0005509">
    <property type="term" value="F:calcium ion binding"/>
    <property type="evidence" value="ECO:0007669"/>
    <property type="project" value="InterPro"/>
</dbReference>
<dbReference type="GO" id="GO:0030510">
    <property type="term" value="P:regulation of BMP signaling pathway"/>
    <property type="evidence" value="ECO:0007669"/>
    <property type="project" value="TreeGrafter"/>
</dbReference>
<dbReference type="InterPro" id="IPR013783">
    <property type="entry name" value="Ig-like_fold"/>
</dbReference>
<dbReference type="InterPro" id="IPR003599">
    <property type="entry name" value="Ig_sub"/>
</dbReference>
<feature type="domain" description="EF-hand" evidence="6">
    <location>
        <begin position="246"/>
        <end position="268"/>
    </location>
</feature>
<dbReference type="InterPro" id="IPR013098">
    <property type="entry name" value="Ig_I-set"/>
</dbReference>
<dbReference type="Pfam" id="PF13927">
    <property type="entry name" value="Ig_3"/>
    <property type="match status" value="1"/>
</dbReference>
<feature type="domain" description="Ig-like" evidence="7">
    <location>
        <begin position="364"/>
        <end position="448"/>
    </location>
</feature>
<sequence>MEDPCLVHYCMKGRECVVENGEATCVCQRQCAVHRRLVCGSDGHVYPNHCELHRASCMTATDITVERGVHCIKHGKGWAPSVQHTNLYFNQFATAVPEQETHDATTGTYTQSIPEAVQVTPTKDSNILGSTPESVSSASKTEDSSYMENEIDYGREKEDGVLYDKEDCSMQEYEIMKDNLLLYNHARLTSQSNHNKDYLVSIMFSHYDSNNNGNLEATELNEIAAQERLDSLSPGCSLSNMIQYDDTDHDGKLSINEFYVAFSKLYSVSVVSLDKALETNRVSARVGDNVEIKCDVTGSPVPPIVWRRNQLDLSTLNEEEIRVFSDGSLYLTRIQLQHAGNYTCHAQRNKDVVQTHILTVHTVPEVHVTPRIQSKRPGEDATMLCHVAGEPFPKVEWLKNDETLRLENPRKYQVVGNGTALKIRNIAFADTGAYMCQATSIGNKASLIYIPRPEDNFFFEGGLTRDISSLVVQEQPTPTSPNEERRFFAFHDWGVSVYEPSTCRLYHRIQSTDIIPGTQEYVCGDKGVKCSWGRAINVANRYVYATQPERDRIIIISKVQMVVVDVVSTDKYPVELFHVPHLDQVWILNWRSTNNTGIKTIQVIRDAGQKRKHHTVHPEPIDGHFDLVKGLFIPSPDQELSHYSFKYGYATHTNQRGLYKLDLVNLRYTRSVDLTPYNCVPTQVQFSALYGLVIMQCLEPVTNRPTGQLILDYLTDTVIGTKPNLPGIPYISPDSRKLVTLDRTNNGATLIVQEITENGLVFSFDVKTTLNISDVTFYPSQTTHSYDIYASAQDKEDILFLNLLTGKVEIITGVGKAVSMKLTKWNNPNRPISGSGLFGQYMVTPASEALFVINEESSVRCSSCDQDVAEDCAPVDCVVKYSSKRSYFNRERKICQMVPECPPNTVYIPKSNICRKIHEPVCKSDLEMIEDGYIEKCHAVSNLVNYQCHHGTLSNRTGECFCDEGWTSSTCSEGVYHPTLNLYHMCNVELNTWERANREKLIMTILVLVILAIAVAAKMLLAVCLLNWCCHFIRSRSKSTIDDNCGDDNCPYSYCGDEACLANNPELDRSSRTIRVSFSNIDAVSTADDTDVSGSVDDKSESKSRYKTSRSTINLCHCE</sequence>
<dbReference type="PROSITE" id="PS51465">
    <property type="entry name" value="KAZAL_2"/>
    <property type="match status" value="1"/>
</dbReference>
<dbReference type="Pfam" id="PF07679">
    <property type="entry name" value="I-set"/>
    <property type="match status" value="1"/>
</dbReference>
<feature type="domain" description="Kazal-like" evidence="8">
    <location>
        <begin position="26"/>
        <end position="73"/>
    </location>
</feature>
<proteinExistence type="predicted"/>
<keyword evidence="2" id="KW-0106">Calcium</keyword>
<dbReference type="EMBL" id="JABDTM020028224">
    <property type="protein sequence ID" value="KAH0809296.1"/>
    <property type="molecule type" value="Genomic_DNA"/>
</dbReference>
<accession>A0A8J6H7S6</accession>
<dbReference type="SUPFAM" id="SSF100895">
    <property type="entry name" value="Kazal-type serine protease inhibitors"/>
    <property type="match status" value="1"/>
</dbReference>
<feature type="domain" description="Ig-like" evidence="7">
    <location>
        <begin position="287"/>
        <end position="359"/>
    </location>
</feature>
<keyword evidence="10" id="KW-1185">Reference proteome</keyword>
<reference evidence="9" key="2">
    <citation type="submission" date="2021-08" db="EMBL/GenBank/DDBJ databases">
        <authorList>
            <person name="Eriksson T."/>
        </authorList>
    </citation>
    <scope>NUCLEOTIDE SEQUENCE</scope>
    <source>
        <strain evidence="9">Stoneville</strain>
        <tissue evidence="9">Whole head</tissue>
    </source>
</reference>
<keyword evidence="1" id="KW-0732">Signal</keyword>
<evidence type="ECO:0000259" key="6">
    <source>
        <dbReference type="PROSITE" id="PS50222"/>
    </source>
</evidence>
<organism evidence="9 10">
    <name type="scientific">Tenebrio molitor</name>
    <name type="common">Yellow mealworm beetle</name>
    <dbReference type="NCBI Taxonomy" id="7067"/>
    <lineage>
        <taxon>Eukaryota</taxon>
        <taxon>Metazoa</taxon>
        <taxon>Ecdysozoa</taxon>
        <taxon>Arthropoda</taxon>
        <taxon>Hexapoda</taxon>
        <taxon>Insecta</taxon>
        <taxon>Pterygota</taxon>
        <taxon>Neoptera</taxon>
        <taxon>Endopterygota</taxon>
        <taxon>Coleoptera</taxon>
        <taxon>Polyphaga</taxon>
        <taxon>Cucujiformia</taxon>
        <taxon>Tenebrionidae</taxon>
        <taxon>Tenebrio</taxon>
    </lineage>
</organism>
<evidence type="ECO:0000256" key="5">
    <source>
        <dbReference type="SAM" id="Phobius"/>
    </source>
</evidence>
<evidence type="ECO:0000256" key="1">
    <source>
        <dbReference type="ARBA" id="ARBA00022729"/>
    </source>
</evidence>
<dbReference type="GO" id="GO:0030154">
    <property type="term" value="P:cell differentiation"/>
    <property type="evidence" value="ECO:0007669"/>
    <property type="project" value="TreeGrafter"/>
</dbReference>
<dbReference type="InterPro" id="IPR011992">
    <property type="entry name" value="EF-hand-dom_pair"/>
</dbReference>
<keyword evidence="5" id="KW-1133">Transmembrane helix</keyword>
<name>A0A8J6H7S6_TENMO</name>
<dbReference type="InterPro" id="IPR002350">
    <property type="entry name" value="Kazal_dom"/>
</dbReference>
<gene>
    <name evidence="9" type="ORF">GEV33_013494</name>
</gene>
<reference evidence="9" key="1">
    <citation type="journal article" date="2020" name="J Insects Food Feed">
        <title>The yellow mealworm (Tenebrio molitor) genome: a resource for the emerging insects as food and feed industry.</title>
        <authorList>
            <person name="Eriksson T."/>
            <person name="Andere A."/>
            <person name="Kelstrup H."/>
            <person name="Emery V."/>
            <person name="Picard C."/>
        </authorList>
    </citation>
    <scope>NUCLEOTIDE SEQUENCE</scope>
    <source>
        <strain evidence="9">Stoneville</strain>
        <tissue evidence="9">Whole head</tissue>
    </source>
</reference>
<evidence type="ECO:0000313" key="10">
    <source>
        <dbReference type="Proteomes" id="UP000719412"/>
    </source>
</evidence>
<evidence type="ECO:0000256" key="3">
    <source>
        <dbReference type="ARBA" id="ARBA00023157"/>
    </source>
</evidence>
<keyword evidence="5" id="KW-0472">Membrane</keyword>
<dbReference type="PANTHER" id="PTHR10913">
    <property type="entry name" value="FOLLISTATIN-RELATED"/>
    <property type="match status" value="1"/>
</dbReference>
<feature type="region of interest" description="Disordered" evidence="4">
    <location>
        <begin position="123"/>
        <end position="147"/>
    </location>
</feature>
<dbReference type="Pfam" id="PF07648">
    <property type="entry name" value="Kazal_2"/>
    <property type="match status" value="1"/>
</dbReference>
<dbReference type="InterPro" id="IPR036058">
    <property type="entry name" value="Kazal_dom_sf"/>
</dbReference>
<dbReference type="Proteomes" id="UP000719412">
    <property type="component" value="Unassembled WGS sequence"/>
</dbReference>
<keyword evidence="5" id="KW-0812">Transmembrane</keyword>
<dbReference type="SUPFAM" id="SSF48726">
    <property type="entry name" value="Immunoglobulin"/>
    <property type="match status" value="2"/>
</dbReference>
<dbReference type="SMART" id="SM00409">
    <property type="entry name" value="IG"/>
    <property type="match status" value="2"/>
</dbReference>
<dbReference type="InterPro" id="IPR007110">
    <property type="entry name" value="Ig-like_dom"/>
</dbReference>